<evidence type="ECO:0000313" key="5">
    <source>
        <dbReference type="Proteomes" id="UP001596523"/>
    </source>
</evidence>
<organism evidence="4 5">
    <name type="scientific">Streptomyces monticola</name>
    <dbReference type="NCBI Taxonomy" id="2666263"/>
    <lineage>
        <taxon>Bacteria</taxon>
        <taxon>Bacillati</taxon>
        <taxon>Actinomycetota</taxon>
        <taxon>Actinomycetes</taxon>
        <taxon>Kitasatosporales</taxon>
        <taxon>Streptomycetaceae</taxon>
        <taxon>Streptomyces</taxon>
    </lineage>
</organism>
<dbReference type="Pfam" id="PF00583">
    <property type="entry name" value="Acetyltransf_1"/>
    <property type="match status" value="1"/>
</dbReference>
<dbReference type="InterPro" id="IPR050832">
    <property type="entry name" value="Bact_Acetyltransf"/>
</dbReference>
<dbReference type="PANTHER" id="PTHR43877">
    <property type="entry name" value="AMINOALKYLPHOSPHONATE N-ACETYLTRANSFERASE-RELATED-RELATED"/>
    <property type="match status" value="1"/>
</dbReference>
<evidence type="ECO:0000259" key="3">
    <source>
        <dbReference type="PROSITE" id="PS51186"/>
    </source>
</evidence>
<name>A0ABW2JKE4_9ACTN</name>
<gene>
    <name evidence="4" type="ORF">ACFQVC_18620</name>
</gene>
<dbReference type="InterPro" id="IPR016181">
    <property type="entry name" value="Acyl_CoA_acyltransferase"/>
</dbReference>
<evidence type="ECO:0000313" key="4">
    <source>
        <dbReference type="EMBL" id="MFC7306222.1"/>
    </source>
</evidence>
<dbReference type="PANTHER" id="PTHR43877:SF2">
    <property type="entry name" value="AMINOALKYLPHOSPHONATE N-ACETYLTRANSFERASE-RELATED"/>
    <property type="match status" value="1"/>
</dbReference>
<dbReference type="EMBL" id="JBHTCF010000007">
    <property type="protein sequence ID" value="MFC7306222.1"/>
    <property type="molecule type" value="Genomic_DNA"/>
</dbReference>
<proteinExistence type="predicted"/>
<dbReference type="RefSeq" id="WP_381831577.1">
    <property type="nucleotide sequence ID" value="NZ_JBHTCF010000007.1"/>
</dbReference>
<dbReference type="Proteomes" id="UP001596523">
    <property type="component" value="Unassembled WGS sequence"/>
</dbReference>
<dbReference type="CDD" id="cd04301">
    <property type="entry name" value="NAT_SF"/>
    <property type="match status" value="1"/>
</dbReference>
<feature type="domain" description="N-acetyltransferase" evidence="3">
    <location>
        <begin position="1"/>
        <end position="143"/>
    </location>
</feature>
<dbReference type="Gene3D" id="3.40.630.30">
    <property type="match status" value="1"/>
</dbReference>
<reference evidence="5" key="1">
    <citation type="journal article" date="2019" name="Int. J. Syst. Evol. Microbiol.">
        <title>The Global Catalogue of Microorganisms (GCM) 10K type strain sequencing project: providing services to taxonomists for standard genome sequencing and annotation.</title>
        <authorList>
            <consortium name="The Broad Institute Genomics Platform"/>
            <consortium name="The Broad Institute Genome Sequencing Center for Infectious Disease"/>
            <person name="Wu L."/>
            <person name="Ma J."/>
        </authorList>
    </citation>
    <scope>NUCLEOTIDE SEQUENCE [LARGE SCALE GENOMIC DNA]</scope>
    <source>
        <strain evidence="5">SYNS20</strain>
    </source>
</reference>
<protein>
    <submittedName>
        <fullName evidence="4">GNAT family N-acetyltransferase</fullName>
        <ecNumber evidence="4">2.3.1.-</ecNumber>
    </submittedName>
</protein>
<accession>A0ABW2JKE4</accession>
<dbReference type="InterPro" id="IPR000182">
    <property type="entry name" value="GNAT_dom"/>
</dbReference>
<sequence length="143" mass="15624">MKIVDIDPADPRLEAVFPVLQELRPHLTAEEFRALYEEGRGTGLQYTAAFGDDGSCLGVIGWHVVVTTVQGRTMYVDDLVVSAAVRSGGVGRALLGHVEERAREGGCNALRLDSGTQRVQAHRFYMREGLTIGAFHFIKPLNG</sequence>
<dbReference type="PROSITE" id="PS51186">
    <property type="entry name" value="GNAT"/>
    <property type="match status" value="1"/>
</dbReference>
<dbReference type="SUPFAM" id="SSF55729">
    <property type="entry name" value="Acyl-CoA N-acyltransferases (Nat)"/>
    <property type="match status" value="1"/>
</dbReference>
<keyword evidence="5" id="KW-1185">Reference proteome</keyword>
<keyword evidence="2 4" id="KW-0012">Acyltransferase</keyword>
<dbReference type="GO" id="GO:0016746">
    <property type="term" value="F:acyltransferase activity"/>
    <property type="evidence" value="ECO:0007669"/>
    <property type="project" value="UniProtKB-KW"/>
</dbReference>
<keyword evidence="1 4" id="KW-0808">Transferase</keyword>
<evidence type="ECO:0000256" key="2">
    <source>
        <dbReference type="ARBA" id="ARBA00023315"/>
    </source>
</evidence>
<dbReference type="EC" id="2.3.1.-" evidence="4"/>
<evidence type="ECO:0000256" key="1">
    <source>
        <dbReference type="ARBA" id="ARBA00022679"/>
    </source>
</evidence>
<comment type="caution">
    <text evidence="4">The sequence shown here is derived from an EMBL/GenBank/DDBJ whole genome shotgun (WGS) entry which is preliminary data.</text>
</comment>